<evidence type="ECO:0000313" key="6">
    <source>
        <dbReference type="RefSeq" id="XP_005110992.1"/>
    </source>
</evidence>
<dbReference type="InterPro" id="IPR002466">
    <property type="entry name" value="A_deamin"/>
</dbReference>
<reference evidence="6" key="1">
    <citation type="submission" date="2025-08" db="UniProtKB">
        <authorList>
            <consortium name="RefSeq"/>
        </authorList>
    </citation>
    <scope>IDENTIFICATION</scope>
</reference>
<dbReference type="Pfam" id="PF02137">
    <property type="entry name" value="A_deamin"/>
    <property type="match status" value="1"/>
</dbReference>
<dbReference type="CDD" id="cd19905">
    <property type="entry name" value="DSRM_ADAD1"/>
    <property type="match status" value="1"/>
</dbReference>
<sequence length="624" mass="70313">MGPKKMQYIPGLTQRPDDSEFPVPEPEETEDDILIREFLKGKKNPTMCLHEYCSRNRMQLDFREEAAEHRPGYIGRFGIRVIIDGQSYLQGVGQNKKEARNEASRLAFRALVGLDDFVPVEEKSEESEDRFLEVRRLRDLCKERDLIYNSSVDVDPDGLHRCVVAVAGQDQVVEKGPDKDRVILAAHSQAIVMLGEAATAHVDTLYAEGAFPALEMPVLAPNPEIAQKRQDIVYETFELRLQLLPPYFSQMEHKIAAFFLCSSQGGVGELVALGTGSCSIAAEHVTVDGRSLLDSTCLTVARRSLLRYLAQEMLNLHEGKSSIFMWAPDDSNKMQLADGMSLHLYLSHPPDGDYQDFLEGSTSPTPEEQQTIDQGGHLPTFTNDLHGMLKCRTEKGVVEMTHHVESQTSLALVKEKNEIRVMSQSDKLLHWNIVGLQGAALSLFTHPIYLSSISLGFHPQNNHGHLCRALCCRVYNELSDELPAPYRISHPVLQFCPRRAQLRLSHLYSQQSNISINWNCYDSLLELVDGDKGRTNEISPFKVSRSPGCASRLCKTAMHMKWFMDLCKAERRGKAEFFRGKTPADVKAAASDYQLSSRAFVQHCEHHGVGKWMHVPPEVNYFMK</sequence>
<accession>A0ABM0K817</accession>
<name>A0ABM0K817_APLCA</name>
<keyword evidence="5" id="KW-1185">Reference proteome</keyword>
<dbReference type="Gene3D" id="3.30.160.20">
    <property type="match status" value="1"/>
</dbReference>
<evidence type="ECO:0000256" key="2">
    <source>
        <dbReference type="SAM" id="MobiDB-lite"/>
    </source>
</evidence>
<evidence type="ECO:0000259" key="3">
    <source>
        <dbReference type="PROSITE" id="PS50137"/>
    </source>
</evidence>
<dbReference type="PROSITE" id="PS50137">
    <property type="entry name" value="DS_RBD"/>
    <property type="match status" value="1"/>
</dbReference>
<dbReference type="SUPFAM" id="SSF54768">
    <property type="entry name" value="dsRNA-binding domain-like"/>
    <property type="match status" value="1"/>
</dbReference>
<dbReference type="InterPro" id="IPR044455">
    <property type="entry name" value="ADAD1_DSRM"/>
</dbReference>
<dbReference type="Pfam" id="PF00035">
    <property type="entry name" value="dsrm"/>
    <property type="match status" value="1"/>
</dbReference>
<evidence type="ECO:0000313" key="5">
    <source>
        <dbReference type="Proteomes" id="UP000694888"/>
    </source>
</evidence>
<organism evidence="5 6">
    <name type="scientific">Aplysia californica</name>
    <name type="common">California sea hare</name>
    <dbReference type="NCBI Taxonomy" id="6500"/>
    <lineage>
        <taxon>Eukaryota</taxon>
        <taxon>Metazoa</taxon>
        <taxon>Spiralia</taxon>
        <taxon>Lophotrochozoa</taxon>
        <taxon>Mollusca</taxon>
        <taxon>Gastropoda</taxon>
        <taxon>Heterobranchia</taxon>
        <taxon>Euthyneura</taxon>
        <taxon>Tectipleura</taxon>
        <taxon>Aplysiida</taxon>
        <taxon>Aplysioidea</taxon>
        <taxon>Aplysiidae</taxon>
        <taxon>Aplysia</taxon>
    </lineage>
</organism>
<dbReference type="RefSeq" id="XP_005110992.1">
    <property type="nucleotide sequence ID" value="XM_005110935.3"/>
</dbReference>
<feature type="domain" description="A to I editase" evidence="4">
    <location>
        <begin position="272"/>
        <end position="622"/>
    </location>
</feature>
<protein>
    <submittedName>
        <fullName evidence="6">Adenosine deaminase domain-containing protein 1</fullName>
    </submittedName>
</protein>
<dbReference type="PANTHER" id="PTHR10910:SF145">
    <property type="entry name" value="DOUBLE-STRANDED RNA-SPECIFIC ADENOSINE DEAMINASE-LIKE"/>
    <property type="match status" value="1"/>
</dbReference>
<gene>
    <name evidence="6" type="primary">LOC101853825</name>
</gene>
<evidence type="ECO:0000256" key="1">
    <source>
        <dbReference type="PROSITE-ProRule" id="PRU00266"/>
    </source>
</evidence>
<dbReference type="PANTHER" id="PTHR10910">
    <property type="entry name" value="EUKARYOTE SPECIFIC DSRNA BINDING PROTEIN"/>
    <property type="match status" value="1"/>
</dbReference>
<feature type="domain" description="DRBM" evidence="3">
    <location>
        <begin position="44"/>
        <end position="113"/>
    </location>
</feature>
<evidence type="ECO:0000259" key="4">
    <source>
        <dbReference type="PROSITE" id="PS50141"/>
    </source>
</evidence>
<dbReference type="SMART" id="SM00552">
    <property type="entry name" value="ADEAMc"/>
    <property type="match status" value="1"/>
</dbReference>
<feature type="region of interest" description="Disordered" evidence="2">
    <location>
        <begin position="1"/>
        <end position="28"/>
    </location>
</feature>
<dbReference type="InterPro" id="IPR014720">
    <property type="entry name" value="dsRBD_dom"/>
</dbReference>
<dbReference type="PROSITE" id="PS50141">
    <property type="entry name" value="A_DEAMIN_EDITASE"/>
    <property type="match status" value="1"/>
</dbReference>
<proteinExistence type="predicted"/>
<dbReference type="Proteomes" id="UP000694888">
    <property type="component" value="Unplaced"/>
</dbReference>
<dbReference type="SMART" id="SM00358">
    <property type="entry name" value="DSRM"/>
    <property type="match status" value="1"/>
</dbReference>
<dbReference type="GeneID" id="101853825"/>
<keyword evidence="1" id="KW-0694">RNA-binding</keyword>